<evidence type="ECO:0000313" key="2">
    <source>
        <dbReference type="EMBL" id="CAF4802790.1"/>
    </source>
</evidence>
<protein>
    <submittedName>
        <fullName evidence="2">Uncharacterized protein</fullName>
    </submittedName>
</protein>
<accession>A0A821PD89</accession>
<keyword evidence="1" id="KW-1133">Transmembrane helix</keyword>
<dbReference type="EMBL" id="CAJOBZ010000006">
    <property type="protein sequence ID" value="CAF4802790.1"/>
    <property type="molecule type" value="Genomic_DNA"/>
</dbReference>
<dbReference type="Gene3D" id="1.20.1070.10">
    <property type="entry name" value="Rhodopsin 7-helix transmembrane proteins"/>
    <property type="match status" value="1"/>
</dbReference>
<evidence type="ECO:0000256" key="1">
    <source>
        <dbReference type="SAM" id="Phobius"/>
    </source>
</evidence>
<evidence type="ECO:0000313" key="3">
    <source>
        <dbReference type="Proteomes" id="UP000663880"/>
    </source>
</evidence>
<name>A0A821PD89_9NEOP</name>
<keyword evidence="3" id="KW-1185">Reference proteome</keyword>
<keyword evidence="1" id="KW-0812">Transmembrane</keyword>
<proteinExistence type="predicted"/>
<reference evidence="2" key="1">
    <citation type="submission" date="2021-02" db="EMBL/GenBank/DDBJ databases">
        <authorList>
            <person name="Steward A R."/>
        </authorList>
    </citation>
    <scope>NUCLEOTIDE SEQUENCE</scope>
</reference>
<feature type="transmembrane region" description="Helical" evidence="1">
    <location>
        <begin position="27"/>
        <end position="48"/>
    </location>
</feature>
<dbReference type="OrthoDB" id="5980076at2759"/>
<keyword evidence="1" id="KW-0472">Membrane</keyword>
<organism evidence="2 3">
    <name type="scientific">Pieris macdunnoughi</name>
    <dbReference type="NCBI Taxonomy" id="345717"/>
    <lineage>
        <taxon>Eukaryota</taxon>
        <taxon>Metazoa</taxon>
        <taxon>Ecdysozoa</taxon>
        <taxon>Arthropoda</taxon>
        <taxon>Hexapoda</taxon>
        <taxon>Insecta</taxon>
        <taxon>Pterygota</taxon>
        <taxon>Neoptera</taxon>
        <taxon>Endopterygota</taxon>
        <taxon>Lepidoptera</taxon>
        <taxon>Glossata</taxon>
        <taxon>Ditrysia</taxon>
        <taxon>Papilionoidea</taxon>
        <taxon>Pieridae</taxon>
        <taxon>Pierinae</taxon>
        <taxon>Pieris</taxon>
    </lineage>
</organism>
<comment type="caution">
    <text evidence="2">The sequence shown here is derived from an EMBL/GenBank/DDBJ whole genome shotgun (WGS) entry which is preliminary data.</text>
</comment>
<dbReference type="CDD" id="cd00637">
    <property type="entry name" value="7tm_classA_rhodopsin-like"/>
    <property type="match status" value="1"/>
</dbReference>
<sequence length="107" mass="12370">MEQFKLLSSRRALTEGMETNHQLVEEVFLLALFLVSTAGNSLSLLVFCRRPGLRTISNRYSWGFAKPGIIIRYVSTWRQPIDNKDSNLSNFKKTKHSNAAMYFVFQH</sequence>
<gene>
    <name evidence="2" type="ORF">PMACD_LOCUS3547</name>
</gene>
<dbReference type="Proteomes" id="UP000663880">
    <property type="component" value="Unassembled WGS sequence"/>
</dbReference>
<dbReference type="AlphaFoldDB" id="A0A821PD89"/>